<dbReference type="Gene3D" id="3.30.530.20">
    <property type="match status" value="1"/>
</dbReference>
<dbReference type="SUPFAM" id="SSF55961">
    <property type="entry name" value="Bet v1-like"/>
    <property type="match status" value="1"/>
</dbReference>
<reference evidence="1 2" key="1">
    <citation type="submission" date="2020-06" db="EMBL/GenBank/DDBJ databases">
        <title>Actinomadura xiongansis sp. nov., isolated from soil of Baiyangdian.</title>
        <authorList>
            <person name="Zhang X."/>
        </authorList>
    </citation>
    <scope>NUCLEOTIDE SEQUENCE [LARGE SCALE GENOMIC DNA]</scope>
    <source>
        <strain evidence="1 2">HBUM206468</strain>
    </source>
</reference>
<proteinExistence type="predicted"/>
<gene>
    <name evidence="1" type="ORF">HKK74_00595</name>
</gene>
<dbReference type="EMBL" id="JABVEC010000001">
    <property type="protein sequence ID" value="MBC6464001.1"/>
    <property type="molecule type" value="Genomic_DNA"/>
</dbReference>
<evidence type="ECO:0000313" key="1">
    <source>
        <dbReference type="EMBL" id="MBC6464001.1"/>
    </source>
</evidence>
<dbReference type="InterPro" id="IPR023393">
    <property type="entry name" value="START-like_dom_sf"/>
</dbReference>
<accession>A0ABR7LGP8</accession>
<organism evidence="1 2">
    <name type="scientific">Actinomadura alba</name>
    <dbReference type="NCBI Taxonomy" id="406431"/>
    <lineage>
        <taxon>Bacteria</taxon>
        <taxon>Bacillati</taxon>
        <taxon>Actinomycetota</taxon>
        <taxon>Actinomycetes</taxon>
        <taxon>Streptosporangiales</taxon>
        <taxon>Thermomonosporaceae</taxon>
        <taxon>Actinomadura</taxon>
    </lineage>
</organism>
<keyword evidence="2" id="KW-1185">Reference proteome</keyword>
<dbReference type="RefSeq" id="WP_187240925.1">
    <property type="nucleotide sequence ID" value="NZ_BAAAOK010000015.1"/>
</dbReference>
<evidence type="ECO:0000313" key="2">
    <source>
        <dbReference type="Proteomes" id="UP000805614"/>
    </source>
</evidence>
<protein>
    <submittedName>
        <fullName evidence="1">SRPBCC family protein</fullName>
    </submittedName>
</protein>
<sequence>MQYEIEVDIEAAPEAVWAVLTDVERWPSWTESMTRVSRLEDGELGLGSTARVEQPGLPASVWTVTEHEPGRSFSWTSKAAGITTVGGHHILAGPNGTTSVRLTLRQTGPLAPVIGLLLSRRSRRYVDMEAHGLKRRCES</sequence>
<dbReference type="Pfam" id="PF10604">
    <property type="entry name" value="Polyketide_cyc2"/>
    <property type="match status" value="1"/>
</dbReference>
<dbReference type="CDD" id="cd08862">
    <property type="entry name" value="SRPBCC_Smu440-like"/>
    <property type="match status" value="1"/>
</dbReference>
<dbReference type="InterPro" id="IPR019587">
    <property type="entry name" value="Polyketide_cyclase/dehydratase"/>
</dbReference>
<dbReference type="Proteomes" id="UP000805614">
    <property type="component" value="Unassembled WGS sequence"/>
</dbReference>
<name>A0ABR7LGP8_9ACTN</name>
<comment type="caution">
    <text evidence="1">The sequence shown here is derived from an EMBL/GenBank/DDBJ whole genome shotgun (WGS) entry which is preliminary data.</text>
</comment>